<dbReference type="PRINTS" id="PR00474">
    <property type="entry name" value="GLU5KINASE"/>
</dbReference>
<feature type="binding site" evidence="8">
    <location>
        <begin position="165"/>
        <end position="166"/>
    </location>
    <ligand>
        <name>ATP</name>
        <dbReference type="ChEBI" id="CHEBI:30616"/>
    </ligand>
</feature>
<comment type="function">
    <text evidence="8">Catalyzes the transfer of a phosphate group to glutamate to form L-glutamate 5-phosphate.</text>
</comment>
<keyword evidence="5 8" id="KW-0547">Nucleotide-binding</keyword>
<evidence type="ECO:0000256" key="1">
    <source>
        <dbReference type="ARBA" id="ARBA00022490"/>
    </source>
</evidence>
<feature type="domain" description="Aspartate/glutamate/uridylate kinase" evidence="9">
    <location>
        <begin position="4"/>
        <end position="224"/>
    </location>
</feature>
<dbReference type="InterPro" id="IPR036393">
    <property type="entry name" value="AceGlu_kinase-like_sf"/>
</dbReference>
<reference evidence="10" key="1">
    <citation type="submission" date="2020-01" db="EMBL/GenBank/DDBJ databases">
        <authorList>
            <person name="Meier V. D."/>
            <person name="Meier V D."/>
        </authorList>
    </citation>
    <scope>NUCLEOTIDE SEQUENCE</scope>
    <source>
        <strain evidence="10">HLG_WM_MAG_06</strain>
    </source>
</reference>
<protein>
    <recommendedName>
        <fullName evidence="8">Glutamate 5-kinase</fullName>
        <ecNumber evidence="8">2.7.2.11</ecNumber>
    </recommendedName>
    <alternativeName>
        <fullName evidence="8">Gamma-glutamyl kinase</fullName>
        <shortName evidence="8">GK</shortName>
    </alternativeName>
</protein>
<evidence type="ECO:0000256" key="3">
    <source>
        <dbReference type="ARBA" id="ARBA00022650"/>
    </source>
</evidence>
<dbReference type="FunFam" id="3.40.1160.10:FF:000006">
    <property type="entry name" value="Glutamate 5-kinase"/>
    <property type="match status" value="1"/>
</dbReference>
<dbReference type="InterPro" id="IPR041739">
    <property type="entry name" value="G5K_ProB"/>
</dbReference>
<organism evidence="10">
    <name type="scientific">uncultured Sulfurovum sp</name>
    <dbReference type="NCBI Taxonomy" id="269237"/>
    <lineage>
        <taxon>Bacteria</taxon>
        <taxon>Pseudomonadati</taxon>
        <taxon>Campylobacterota</taxon>
        <taxon>Epsilonproteobacteria</taxon>
        <taxon>Campylobacterales</taxon>
        <taxon>Sulfurovaceae</taxon>
        <taxon>Sulfurovum</taxon>
        <taxon>environmental samples</taxon>
    </lineage>
</organism>
<dbReference type="SUPFAM" id="SSF53633">
    <property type="entry name" value="Carbamate kinase-like"/>
    <property type="match status" value="1"/>
</dbReference>
<comment type="subcellular location">
    <subcellularLocation>
        <location evidence="8">Cytoplasm</location>
    </subcellularLocation>
</comment>
<evidence type="ECO:0000313" key="10">
    <source>
        <dbReference type="EMBL" id="CAA6818012.1"/>
    </source>
</evidence>
<dbReference type="CDD" id="cd04242">
    <property type="entry name" value="AAK_G5K_ProB"/>
    <property type="match status" value="1"/>
</dbReference>
<keyword evidence="2 8" id="KW-0028">Amino-acid biosynthesis</keyword>
<keyword evidence="4 8" id="KW-0808">Transferase</keyword>
<keyword evidence="1 8" id="KW-0963">Cytoplasm</keyword>
<feature type="binding site" evidence="8">
    <location>
        <position position="9"/>
    </location>
    <ligand>
        <name>ATP</name>
        <dbReference type="ChEBI" id="CHEBI:30616"/>
    </ligand>
</feature>
<dbReference type="NCBIfam" id="TIGR01027">
    <property type="entry name" value="proB"/>
    <property type="match status" value="1"/>
</dbReference>
<sequence>MPYNRIVIKVGSHVLTENSEVARDRMREIVTLIVALMARGQDVILVSSGAVSAGYSKLPLEISNVDNKQVLASIGQAYLLKMYQEEFESHGMLCSQILLSTDELDSKKMTVLVKKAIDNLLLNGVVPIINENDVISIDELVFGDNDKLSAHVAHYFDAELLVLLSDIDAYYDKDPRVFEDAKAQLNVSTISKEALEAVVTNENEFRTGGIVSKLRAAQFMLEQNKEAFMSSGFDLHNVKSFLLDQKQVGGTFFKS</sequence>
<keyword evidence="7 8" id="KW-0067">ATP-binding</keyword>
<dbReference type="EC" id="2.7.2.11" evidence="8"/>
<feature type="binding site" evidence="8">
    <location>
        <position position="145"/>
    </location>
    <ligand>
        <name>substrate</name>
    </ligand>
</feature>
<evidence type="ECO:0000256" key="5">
    <source>
        <dbReference type="ARBA" id="ARBA00022741"/>
    </source>
</evidence>
<accession>A0A6S6TB00</accession>
<evidence type="ECO:0000256" key="8">
    <source>
        <dbReference type="HAMAP-Rule" id="MF_00456"/>
    </source>
</evidence>
<dbReference type="PANTHER" id="PTHR43654:SF3">
    <property type="entry name" value="GLUTAMATE 5-KINASE"/>
    <property type="match status" value="1"/>
</dbReference>
<comment type="similarity">
    <text evidence="8">Belongs to the glutamate 5-kinase family.</text>
</comment>
<dbReference type="GO" id="GO:0005524">
    <property type="term" value="F:ATP binding"/>
    <property type="evidence" value="ECO:0007669"/>
    <property type="project" value="UniProtKB-KW"/>
</dbReference>
<keyword evidence="6 8" id="KW-0418">Kinase</keyword>
<dbReference type="Gene3D" id="3.40.1160.10">
    <property type="entry name" value="Acetylglutamate kinase-like"/>
    <property type="match status" value="1"/>
</dbReference>
<dbReference type="PIRSF" id="PIRSF000729">
    <property type="entry name" value="GK"/>
    <property type="match status" value="1"/>
</dbReference>
<dbReference type="InterPro" id="IPR005715">
    <property type="entry name" value="Glu_5kinase/COase_Synthase"/>
</dbReference>
<evidence type="ECO:0000256" key="2">
    <source>
        <dbReference type="ARBA" id="ARBA00022605"/>
    </source>
</evidence>
<dbReference type="InterPro" id="IPR001057">
    <property type="entry name" value="Glu/AcGlu_kinase"/>
</dbReference>
<dbReference type="UniPathway" id="UPA00098">
    <property type="reaction ID" value="UER00359"/>
</dbReference>
<keyword evidence="3 8" id="KW-0641">Proline biosynthesis</keyword>
<dbReference type="EMBL" id="CACVAP010000087">
    <property type="protein sequence ID" value="CAA6818012.1"/>
    <property type="molecule type" value="Genomic_DNA"/>
</dbReference>
<dbReference type="InterPro" id="IPR001048">
    <property type="entry name" value="Asp/Glu/Uridylate_kinase"/>
</dbReference>
<feature type="binding site" evidence="8">
    <location>
        <position position="48"/>
    </location>
    <ligand>
        <name>substrate</name>
    </ligand>
</feature>
<feature type="binding site" evidence="8">
    <location>
        <begin position="207"/>
        <end position="213"/>
    </location>
    <ligand>
        <name>ATP</name>
        <dbReference type="ChEBI" id="CHEBI:30616"/>
    </ligand>
</feature>
<dbReference type="PANTHER" id="PTHR43654">
    <property type="entry name" value="GLUTAMATE 5-KINASE"/>
    <property type="match status" value="1"/>
</dbReference>
<evidence type="ECO:0000256" key="7">
    <source>
        <dbReference type="ARBA" id="ARBA00022840"/>
    </source>
</evidence>
<dbReference type="Pfam" id="PF00696">
    <property type="entry name" value="AA_kinase"/>
    <property type="match status" value="1"/>
</dbReference>
<comment type="pathway">
    <text evidence="8">Amino-acid biosynthesis; L-proline biosynthesis; L-glutamate 5-semialdehyde from L-glutamate: step 1/2.</text>
</comment>
<evidence type="ECO:0000256" key="6">
    <source>
        <dbReference type="ARBA" id="ARBA00022777"/>
    </source>
</evidence>
<dbReference type="GO" id="GO:0005829">
    <property type="term" value="C:cytosol"/>
    <property type="evidence" value="ECO:0007669"/>
    <property type="project" value="TreeGrafter"/>
</dbReference>
<dbReference type="AlphaFoldDB" id="A0A6S6TB00"/>
<evidence type="ECO:0000259" key="9">
    <source>
        <dbReference type="Pfam" id="PF00696"/>
    </source>
</evidence>
<gene>
    <name evidence="8" type="primary">proB</name>
    <name evidence="10" type="ORF">HELGO_WM55760</name>
</gene>
<comment type="catalytic activity">
    <reaction evidence="8">
        <text>L-glutamate + ATP = L-glutamyl 5-phosphate + ADP</text>
        <dbReference type="Rhea" id="RHEA:14877"/>
        <dbReference type="ChEBI" id="CHEBI:29985"/>
        <dbReference type="ChEBI" id="CHEBI:30616"/>
        <dbReference type="ChEBI" id="CHEBI:58274"/>
        <dbReference type="ChEBI" id="CHEBI:456216"/>
        <dbReference type="EC" id="2.7.2.11"/>
    </reaction>
</comment>
<dbReference type="InterPro" id="IPR011529">
    <property type="entry name" value="Glu_5kinase"/>
</dbReference>
<name>A0A6S6TB00_9BACT</name>
<proteinExistence type="inferred from homology"/>
<dbReference type="GO" id="GO:0055129">
    <property type="term" value="P:L-proline biosynthetic process"/>
    <property type="evidence" value="ECO:0007669"/>
    <property type="project" value="UniProtKB-UniRule"/>
</dbReference>
<dbReference type="GO" id="GO:0004349">
    <property type="term" value="F:glutamate 5-kinase activity"/>
    <property type="evidence" value="ECO:0007669"/>
    <property type="project" value="UniProtKB-UniRule"/>
</dbReference>
<feature type="binding site" evidence="8">
    <location>
        <position position="133"/>
    </location>
    <ligand>
        <name>substrate</name>
    </ligand>
</feature>
<evidence type="ECO:0000256" key="4">
    <source>
        <dbReference type="ARBA" id="ARBA00022679"/>
    </source>
</evidence>
<dbReference type="HAMAP" id="MF_00456">
    <property type="entry name" value="ProB"/>
    <property type="match status" value="1"/>
</dbReference>